<comment type="caution">
    <text evidence="2">The sequence shown here is derived from an EMBL/GenBank/DDBJ whole genome shotgun (WGS) entry which is preliminary data.</text>
</comment>
<sequence>MRNTDVLVSLSPVSVLLFWVSPLSAGGADSVGIRALLHPSLWADLRAKGAAGGRSDIITLGTDPFHHLLAAEQGGDIRSFPEEATVLDTRFKDKIGDNTTVWVRIKEKLVAANLSKQPPPCKKAIKSPLEELFVADDELKMKSTESRALSIENKVNSELKMYRVTNTDPVARWWTQTNTYPFLHIYVCRSLQPQ</sequence>
<evidence type="ECO:0000256" key="1">
    <source>
        <dbReference type="SAM" id="SignalP"/>
    </source>
</evidence>
<reference evidence="2" key="1">
    <citation type="submission" date="2021-02" db="EMBL/GenBank/DDBJ databases">
        <title>Comparative genomics reveals that relaxation of natural selection precedes convergent phenotypic evolution of cavefish.</title>
        <authorList>
            <person name="Peng Z."/>
        </authorList>
    </citation>
    <scope>NUCLEOTIDE SEQUENCE</scope>
    <source>
        <tissue evidence="2">Muscle</tissue>
    </source>
</reference>
<organism evidence="2 3">
    <name type="scientific">Triplophysa rosa</name>
    <name type="common">Cave loach</name>
    <dbReference type="NCBI Taxonomy" id="992332"/>
    <lineage>
        <taxon>Eukaryota</taxon>
        <taxon>Metazoa</taxon>
        <taxon>Chordata</taxon>
        <taxon>Craniata</taxon>
        <taxon>Vertebrata</taxon>
        <taxon>Euteleostomi</taxon>
        <taxon>Actinopterygii</taxon>
        <taxon>Neopterygii</taxon>
        <taxon>Teleostei</taxon>
        <taxon>Ostariophysi</taxon>
        <taxon>Cypriniformes</taxon>
        <taxon>Nemacheilidae</taxon>
        <taxon>Triplophysa</taxon>
    </lineage>
</organism>
<gene>
    <name evidence="2" type="ORF">IRJ41_010371</name>
</gene>
<protein>
    <submittedName>
        <fullName evidence="2">Uncharacterized protein</fullName>
    </submittedName>
</protein>
<dbReference type="AlphaFoldDB" id="A0A9W7TM64"/>
<accession>A0A9W7TM64</accession>
<dbReference type="Proteomes" id="UP001059041">
    <property type="component" value="Linkage Group LG15"/>
</dbReference>
<feature type="chain" id="PRO_5040958007" evidence="1">
    <location>
        <begin position="26"/>
        <end position="194"/>
    </location>
</feature>
<name>A0A9W7TM64_TRIRA</name>
<keyword evidence="3" id="KW-1185">Reference proteome</keyword>
<keyword evidence="1" id="KW-0732">Signal</keyword>
<proteinExistence type="predicted"/>
<dbReference type="EMBL" id="JAFHDT010000015">
    <property type="protein sequence ID" value="KAI7799730.1"/>
    <property type="molecule type" value="Genomic_DNA"/>
</dbReference>
<feature type="signal peptide" evidence="1">
    <location>
        <begin position="1"/>
        <end position="25"/>
    </location>
</feature>
<evidence type="ECO:0000313" key="2">
    <source>
        <dbReference type="EMBL" id="KAI7799730.1"/>
    </source>
</evidence>
<evidence type="ECO:0000313" key="3">
    <source>
        <dbReference type="Proteomes" id="UP001059041"/>
    </source>
</evidence>